<evidence type="ECO:0000313" key="9">
    <source>
        <dbReference type="EMBL" id="CAG9859990.1"/>
    </source>
</evidence>
<feature type="region of interest" description="Disordered" evidence="8">
    <location>
        <begin position="473"/>
        <end position="496"/>
    </location>
</feature>
<reference evidence="9" key="1">
    <citation type="submission" date="2022-01" db="EMBL/GenBank/DDBJ databases">
        <authorList>
            <person name="King R."/>
        </authorList>
    </citation>
    <scope>NUCLEOTIDE SEQUENCE</scope>
</reference>
<proteinExistence type="inferred from homology"/>
<dbReference type="PRINTS" id="PR00173">
    <property type="entry name" value="EDTRNSPORT"/>
</dbReference>
<feature type="transmembrane region" description="Helical" evidence="7">
    <location>
        <begin position="246"/>
        <end position="267"/>
    </location>
</feature>
<evidence type="ECO:0000313" key="10">
    <source>
        <dbReference type="Proteomes" id="UP001153712"/>
    </source>
</evidence>
<feature type="transmembrane region" description="Helical" evidence="7">
    <location>
        <begin position="279"/>
        <end position="306"/>
    </location>
</feature>
<accession>A0A9N9XMM8</accession>
<dbReference type="EMBL" id="OU900096">
    <property type="protein sequence ID" value="CAG9859990.1"/>
    <property type="molecule type" value="Genomic_DNA"/>
</dbReference>
<dbReference type="PANTHER" id="PTHR11958">
    <property type="entry name" value="SODIUM/DICARBOXYLATE SYMPORTER-RELATED"/>
    <property type="match status" value="1"/>
</dbReference>
<dbReference type="InterPro" id="IPR036458">
    <property type="entry name" value="Na:dicarbo_symporter_sf"/>
</dbReference>
<keyword evidence="6 7" id="KW-0472">Membrane</keyword>
<dbReference type="AlphaFoldDB" id="A0A9N9XMM8"/>
<evidence type="ECO:0000256" key="8">
    <source>
        <dbReference type="SAM" id="MobiDB-lite"/>
    </source>
</evidence>
<keyword evidence="5 7" id="KW-1133">Transmembrane helix</keyword>
<feature type="transmembrane region" description="Helical" evidence="7">
    <location>
        <begin position="74"/>
        <end position="93"/>
    </location>
</feature>
<dbReference type="OrthoDB" id="5877963at2759"/>
<name>A0A9N9XMM8_PHYSR</name>
<evidence type="ECO:0000256" key="7">
    <source>
        <dbReference type="RuleBase" id="RU361216"/>
    </source>
</evidence>
<feature type="compositionally biased region" description="Basic and acidic residues" evidence="8">
    <location>
        <begin position="478"/>
        <end position="489"/>
    </location>
</feature>
<feature type="transmembrane region" description="Helical" evidence="7">
    <location>
        <begin position="313"/>
        <end position="334"/>
    </location>
</feature>
<keyword evidence="3 7" id="KW-0813">Transport</keyword>
<feature type="transmembrane region" description="Helical" evidence="7">
    <location>
        <begin position="354"/>
        <end position="377"/>
    </location>
</feature>
<dbReference type="SUPFAM" id="SSF118215">
    <property type="entry name" value="Proton glutamate symport protein"/>
    <property type="match status" value="1"/>
</dbReference>
<sequence>MKQYKECPTADQSEKLQENCKFKTRVMCKWLKKNSLFFLTTFSVIFGVAIGIPLRKLNLSETTIILISYPGELYMRALKLLILPLVISSLISGTASLNAKLNGKIALRTFTCFFLTSCFNSLLGVLLAVLIRPGHINVGISVGDAVGNNEKASVMDSLLDLGRNVISDNIFQATFQQAHTDIVEKINYTIGAANKTERNLNYKLGVNNIGIVFFCITFGGILGTIGSKGNGVKEFFSTIFDVVMKMVRGVIWMTPVGLFSIIAGKLLSVADVLLVITQLGWFVATIIVGVYLYQLVILQLIYLIILRKNPFKYYFSFMPSTITAFAAASAAAALPLNFDILDYKLKLNPAITRFVMPIGCNINMDGTAMFLSVSTIFMGQMSGFPLNIGTLVTIWLTCTIISFSSASIPSAALVLVQMILNSIGISQLNLPLLFAVDWLVDRFRTTNNMLGDCYTVAIVNQLSRNELKDEENLQELPYKTEENDMKSSENEMYSPV</sequence>
<keyword evidence="4 7" id="KW-0812">Transmembrane</keyword>
<evidence type="ECO:0000256" key="3">
    <source>
        <dbReference type="ARBA" id="ARBA00022448"/>
    </source>
</evidence>
<dbReference type="Pfam" id="PF00375">
    <property type="entry name" value="SDF"/>
    <property type="match status" value="1"/>
</dbReference>
<evidence type="ECO:0000256" key="1">
    <source>
        <dbReference type="ARBA" id="ARBA00004141"/>
    </source>
</evidence>
<evidence type="ECO:0000256" key="5">
    <source>
        <dbReference type="ARBA" id="ARBA00022989"/>
    </source>
</evidence>
<dbReference type="Gene3D" id="1.10.3860.10">
    <property type="entry name" value="Sodium:dicarboxylate symporter"/>
    <property type="match status" value="1"/>
</dbReference>
<keyword evidence="10" id="KW-1185">Reference proteome</keyword>
<protein>
    <recommendedName>
        <fullName evidence="7">Amino acid transporter</fullName>
    </recommendedName>
</protein>
<dbReference type="GO" id="GO:0005313">
    <property type="term" value="F:L-glutamate transmembrane transporter activity"/>
    <property type="evidence" value="ECO:0007669"/>
    <property type="project" value="TreeGrafter"/>
</dbReference>
<dbReference type="Proteomes" id="UP001153712">
    <property type="component" value="Chromosome 3"/>
</dbReference>
<gene>
    <name evidence="9" type="ORF">PHYEVI_LOCUS6349</name>
</gene>
<feature type="transmembrane region" description="Helical" evidence="7">
    <location>
        <begin position="384"/>
        <end position="406"/>
    </location>
</feature>
<dbReference type="PANTHER" id="PTHR11958:SF111">
    <property type="entry name" value="AMINO ACID TRANSPORTER"/>
    <property type="match status" value="1"/>
</dbReference>
<dbReference type="GO" id="GO:0005886">
    <property type="term" value="C:plasma membrane"/>
    <property type="evidence" value="ECO:0007669"/>
    <property type="project" value="TreeGrafter"/>
</dbReference>
<evidence type="ECO:0000256" key="4">
    <source>
        <dbReference type="ARBA" id="ARBA00022692"/>
    </source>
</evidence>
<feature type="transmembrane region" description="Helical" evidence="7">
    <location>
        <begin position="35"/>
        <end position="54"/>
    </location>
</feature>
<comment type="similarity">
    <text evidence="2 7">Belongs to the dicarboxylate/amino acid:cation symporter (DAACS) (TC 2.A.23) family.</text>
</comment>
<dbReference type="InterPro" id="IPR050746">
    <property type="entry name" value="DAACS"/>
</dbReference>
<feature type="transmembrane region" description="Helical" evidence="7">
    <location>
        <begin position="418"/>
        <end position="440"/>
    </location>
</feature>
<dbReference type="GO" id="GO:0015501">
    <property type="term" value="F:glutamate:sodium symporter activity"/>
    <property type="evidence" value="ECO:0007669"/>
    <property type="project" value="TreeGrafter"/>
</dbReference>
<dbReference type="GO" id="GO:0015175">
    <property type="term" value="F:neutral L-amino acid transmembrane transporter activity"/>
    <property type="evidence" value="ECO:0007669"/>
    <property type="project" value="TreeGrafter"/>
</dbReference>
<feature type="transmembrane region" description="Helical" evidence="7">
    <location>
        <begin position="105"/>
        <end position="131"/>
    </location>
</feature>
<organism evidence="9 10">
    <name type="scientific">Phyllotreta striolata</name>
    <name type="common">Striped flea beetle</name>
    <name type="synonym">Crioceris striolata</name>
    <dbReference type="NCBI Taxonomy" id="444603"/>
    <lineage>
        <taxon>Eukaryota</taxon>
        <taxon>Metazoa</taxon>
        <taxon>Ecdysozoa</taxon>
        <taxon>Arthropoda</taxon>
        <taxon>Hexapoda</taxon>
        <taxon>Insecta</taxon>
        <taxon>Pterygota</taxon>
        <taxon>Neoptera</taxon>
        <taxon>Endopterygota</taxon>
        <taxon>Coleoptera</taxon>
        <taxon>Polyphaga</taxon>
        <taxon>Cucujiformia</taxon>
        <taxon>Chrysomeloidea</taxon>
        <taxon>Chrysomelidae</taxon>
        <taxon>Galerucinae</taxon>
        <taxon>Alticini</taxon>
        <taxon>Phyllotreta</taxon>
    </lineage>
</organism>
<evidence type="ECO:0000256" key="2">
    <source>
        <dbReference type="ARBA" id="ARBA00006148"/>
    </source>
</evidence>
<comment type="subcellular location">
    <subcellularLocation>
        <location evidence="1 7">Membrane</location>
        <topology evidence="1 7">Multi-pass membrane protein</topology>
    </subcellularLocation>
</comment>
<dbReference type="InterPro" id="IPR001991">
    <property type="entry name" value="Na-dicarboxylate_symporter"/>
</dbReference>
<evidence type="ECO:0000256" key="6">
    <source>
        <dbReference type="ARBA" id="ARBA00023136"/>
    </source>
</evidence>
<keyword evidence="7" id="KW-0769">Symport</keyword>
<feature type="transmembrane region" description="Helical" evidence="7">
    <location>
        <begin position="204"/>
        <end position="225"/>
    </location>
</feature>